<dbReference type="EMBL" id="LAZR01049402">
    <property type="protein sequence ID" value="KKK89731.1"/>
    <property type="molecule type" value="Genomic_DNA"/>
</dbReference>
<evidence type="ECO:0000313" key="1">
    <source>
        <dbReference type="EMBL" id="KKK89731.1"/>
    </source>
</evidence>
<feature type="non-terminal residue" evidence="1">
    <location>
        <position position="33"/>
    </location>
</feature>
<protein>
    <submittedName>
        <fullName evidence="1">Uncharacterized protein</fullName>
    </submittedName>
</protein>
<comment type="caution">
    <text evidence="1">The sequence shown here is derived from an EMBL/GenBank/DDBJ whole genome shotgun (WGS) entry which is preliminary data.</text>
</comment>
<reference evidence="1" key="1">
    <citation type="journal article" date="2015" name="Nature">
        <title>Complex archaea that bridge the gap between prokaryotes and eukaryotes.</title>
        <authorList>
            <person name="Spang A."/>
            <person name="Saw J.H."/>
            <person name="Jorgensen S.L."/>
            <person name="Zaremba-Niedzwiedzka K."/>
            <person name="Martijn J."/>
            <person name="Lind A.E."/>
            <person name="van Eijk R."/>
            <person name="Schleper C."/>
            <person name="Guy L."/>
            <person name="Ettema T.J."/>
        </authorList>
    </citation>
    <scope>NUCLEOTIDE SEQUENCE</scope>
</reference>
<gene>
    <name evidence="1" type="ORF">LCGC14_2730130</name>
</gene>
<accession>A0A0F9BZ66</accession>
<organism evidence="1">
    <name type="scientific">marine sediment metagenome</name>
    <dbReference type="NCBI Taxonomy" id="412755"/>
    <lineage>
        <taxon>unclassified sequences</taxon>
        <taxon>metagenomes</taxon>
        <taxon>ecological metagenomes</taxon>
    </lineage>
</organism>
<name>A0A0F9BZ66_9ZZZZ</name>
<sequence>MFDLLHWLTCKHREVHLLPPPRLHQGWFPQQVL</sequence>
<proteinExistence type="predicted"/>
<dbReference type="AlphaFoldDB" id="A0A0F9BZ66"/>